<proteinExistence type="predicted"/>
<comment type="caution">
    <text evidence="1">The sequence shown here is derived from an EMBL/GenBank/DDBJ whole genome shotgun (WGS) entry which is preliminary data.</text>
</comment>
<dbReference type="AlphaFoldDB" id="M2ZIZ3"/>
<organism evidence="1 2">
    <name type="scientific">Rhodococcus ruber BKS 20-38</name>
    <dbReference type="NCBI Taxonomy" id="1278076"/>
    <lineage>
        <taxon>Bacteria</taxon>
        <taxon>Bacillati</taxon>
        <taxon>Actinomycetota</taxon>
        <taxon>Actinomycetes</taxon>
        <taxon>Mycobacteriales</taxon>
        <taxon>Nocardiaceae</taxon>
        <taxon>Rhodococcus</taxon>
    </lineage>
</organism>
<gene>
    <name evidence="1" type="ORF">G352_01112</name>
</gene>
<dbReference type="RefSeq" id="WP_003934299.1">
    <property type="nucleotide sequence ID" value="NZ_AOEX01000012.1"/>
</dbReference>
<dbReference type="EMBL" id="AOEX01000012">
    <property type="protein sequence ID" value="EME67267.1"/>
    <property type="molecule type" value="Genomic_DNA"/>
</dbReference>
<protein>
    <submittedName>
        <fullName evidence="1">Uncharacterized protein</fullName>
    </submittedName>
</protein>
<keyword evidence="2" id="KW-1185">Reference proteome</keyword>
<dbReference type="PATRIC" id="fig|1278076.4.peg.225"/>
<name>M2ZIZ3_9NOCA</name>
<accession>M2ZIZ3</accession>
<dbReference type="Proteomes" id="UP000011731">
    <property type="component" value="Unassembled WGS sequence"/>
</dbReference>
<reference evidence="1 2" key="1">
    <citation type="journal article" date="2013" name="Genome Announc.">
        <title>Draft Genome Sequence of Rhodococcus ruber Strain BKS 20-38.</title>
        <authorList>
            <person name="Bala M."/>
            <person name="Kumar S."/>
            <person name="Raghava G.P."/>
            <person name="Mayilraj S."/>
        </authorList>
    </citation>
    <scope>NUCLEOTIDE SEQUENCE [LARGE SCALE GENOMIC DNA]</scope>
    <source>
        <strain evidence="1 2">BKS 20-38</strain>
    </source>
</reference>
<evidence type="ECO:0000313" key="1">
    <source>
        <dbReference type="EMBL" id="EME67267.1"/>
    </source>
</evidence>
<sequence>MHAQNVTLLRRWFSECGITLDLALNDVTIGHARTFASRLDTNALRSASFGPVISAASMPVTSSQGPPRGGEIGWIHFGP</sequence>
<evidence type="ECO:0000313" key="2">
    <source>
        <dbReference type="Proteomes" id="UP000011731"/>
    </source>
</evidence>